<dbReference type="SUPFAM" id="SSF50998">
    <property type="entry name" value="Quinoprotein alcohol dehydrogenase-like"/>
    <property type="match status" value="1"/>
</dbReference>
<evidence type="ECO:0000259" key="9">
    <source>
        <dbReference type="Pfam" id="PF24883"/>
    </source>
</evidence>
<keyword evidence="5" id="KW-0472">Membrane</keyword>
<evidence type="ECO:0000259" key="8">
    <source>
        <dbReference type="Pfam" id="PF22939"/>
    </source>
</evidence>
<dbReference type="SUPFAM" id="SSF53474">
    <property type="entry name" value="alpha/beta-Hydrolases"/>
    <property type="match status" value="1"/>
</dbReference>
<evidence type="ECO:0000256" key="2">
    <source>
        <dbReference type="ARBA" id="ARBA00015856"/>
    </source>
</evidence>
<comment type="caution">
    <text evidence="10">The sequence shown here is derived from an EMBL/GenBank/DDBJ whole genome shotgun (WGS) entry which is preliminary data.</text>
</comment>
<evidence type="ECO:0000256" key="4">
    <source>
        <dbReference type="PROSITE-ProRule" id="PRU00221"/>
    </source>
</evidence>
<dbReference type="Pfam" id="PF22939">
    <property type="entry name" value="WHD_GPIID"/>
    <property type="match status" value="1"/>
</dbReference>
<accession>A0ABR1H706</accession>
<dbReference type="InterPro" id="IPR054471">
    <property type="entry name" value="GPIID_WHD"/>
</dbReference>
<keyword evidence="5" id="KW-0813">Transport</keyword>
<evidence type="ECO:0000256" key="5">
    <source>
        <dbReference type="RuleBase" id="RU365011"/>
    </source>
</evidence>
<dbReference type="SMART" id="SM00320">
    <property type="entry name" value="WD40"/>
    <property type="match status" value="4"/>
</dbReference>
<dbReference type="PANTHER" id="PTHR10039">
    <property type="entry name" value="AMELOGENIN"/>
    <property type="match status" value="1"/>
</dbReference>
<keyword evidence="5" id="KW-0653">Protein transport</keyword>
<keyword evidence="11" id="KW-1185">Reference proteome</keyword>
<dbReference type="SUPFAM" id="SSF52540">
    <property type="entry name" value="P-loop containing nucleoside triphosphate hydrolases"/>
    <property type="match status" value="1"/>
</dbReference>
<evidence type="ECO:0000313" key="11">
    <source>
        <dbReference type="Proteomes" id="UP001498476"/>
    </source>
</evidence>
<dbReference type="Proteomes" id="UP001498476">
    <property type="component" value="Unassembled WGS sequence"/>
</dbReference>
<proteinExistence type="inferred from homology"/>
<dbReference type="Pfam" id="PF12894">
    <property type="entry name" value="ANAPC4_WD40"/>
    <property type="match status" value="1"/>
</dbReference>
<evidence type="ECO:0000256" key="1">
    <source>
        <dbReference type="ARBA" id="ARBA00003496"/>
    </source>
</evidence>
<dbReference type="EC" id="3.1.-.-" evidence="5"/>
<feature type="domain" description="Nephrocystin 3-like N-terminal" evidence="9">
    <location>
        <begin position="343"/>
        <end position="506"/>
    </location>
</feature>
<protein>
    <recommendedName>
        <fullName evidence="2 5">GPI inositol-deacylase</fullName>
        <ecNumber evidence="5">3.1.-.-</ecNumber>
    </recommendedName>
</protein>
<dbReference type="PROSITE" id="PS50082">
    <property type="entry name" value="WD_REPEATS_2"/>
    <property type="match status" value="1"/>
</dbReference>
<name>A0ABR1H706_9HYPO</name>
<comment type="subcellular location">
    <subcellularLocation>
        <location evidence="5">Endoplasmic reticulum membrane</location>
    </subcellularLocation>
</comment>
<feature type="domain" description="GPI inositol-deacylase PGAP1-like alpha/beta" evidence="6">
    <location>
        <begin position="59"/>
        <end position="190"/>
    </location>
</feature>
<feature type="domain" description="GPI inositol-deacylase winged helix" evidence="8">
    <location>
        <begin position="618"/>
        <end position="699"/>
    </location>
</feature>
<feature type="repeat" description="WD" evidence="4">
    <location>
        <begin position="1102"/>
        <end position="1133"/>
    </location>
</feature>
<comment type="function">
    <text evidence="1 5">Involved in inositol deacylation of GPI-anchored proteins which plays important roles in the quality control and ER-associated degradation of GPI-anchored proteins.</text>
</comment>
<keyword evidence="3" id="KW-0677">Repeat</keyword>
<keyword evidence="5" id="KW-0378">Hydrolase</keyword>
<dbReference type="Pfam" id="PF24883">
    <property type="entry name" value="NPHP3_N"/>
    <property type="match status" value="1"/>
</dbReference>
<feature type="domain" description="Anaphase-promoting complex subunit 4-like WD40" evidence="7">
    <location>
        <begin position="1094"/>
        <end position="1148"/>
    </location>
</feature>
<keyword evidence="5" id="KW-0256">Endoplasmic reticulum</keyword>
<sequence length="1428" mass="161403">MASRSASPLLSKSSFLSRRLSSLTLTRTSHPPDNDDGDYWGPLGLNTLHEPSEPLIDFIFVHGLGGGSRKTWSNTHNIADYWPQEWLPTEPRMKNVRIHSFGYDANWKNRGASTLTIHDFGQALLMDIHNSPKLGQGDCSNPIVLVGHSMGGLVIKKVLVLARRDPTFHDIGDRIHTLFFLGTPHRGADLAAFLSNVLRISFGHGSKAYVEALVPNSEAIQVTNDDFRHVYEGVQLYSFFETTPTSLGLIVDKKSSILELPGEQISHLNGDHMHICKFESPADSNYNRLRDAFVSVISSIERLRLAPRIQKRQAQMDKLSLYLGIAENPRIDLQDLLERRTKGSCSWLTDKDSFHNWQEGLHGSPKAFWLRGEPASGKSTMAGHVVQYLEDCNMDCSFFFFQDRNITKSTISDLLLSLAWQMALSNGMVRQVVVDMCEAGVKLDKKDERSIWRTLFASRILLTDLHQPQYWVIDAIDECANFRMLFQTVLRTFELPFPLRIFLTSRPEIPIERQFFREGIRTITEAITLDASLSDIHLYLEEHARNLTANNEKERQELVRVILEKSNGNFLWTTLVVKKIEDAYSMQRIHEILRSLPKEMNDLCSHIYRNVMEDEEKCRIARAILRWTLCSMRPLLVRELNEALKLDIGESVPELQKSAGSICGHLVYVDTECRVQIAHETVREFFLMLKEGDLSRFAMDKELEHTRITEVCLIYLSSSKMTPPRFRRSSNSNPHKTTRSAFAPYAITHFSDHLARAKLPNDLQLVAVSDFFMSNALTWIEGIARSCKLYTVIHSAKNIKAYLERRAKRESPLSLAARNLLSWANDLIYVVAQFGKTLIAQPEAIFHLIPAVCPRNSIIFRSFKNHRRGLRVEGLSKADWDERLCSVIIPDAQILSVACQDNKFGLGTSKGLVSIYNETTFQEEMKLQHGEPVRRLRFSTTSKYVVSLGRRMLKYWNASTGHLQWSITVHDEIIAIDFDPDGTVLYSASKGNQVTSRDARTGSELATFKFCDWDEDEERPFHFIRPPIHADFNIGLGSLGAAYRSRPVSFWGLEAHDFDGQFHRSRLVYPEPFIHSFIFNPNPEINLAAETQATADTGATVLSASPDGTVLATGSGDGIIKLYDFEKMTLLHQFFLHQQDIRAMSFNSSGNRLFEIRGNFCNIWEPSFLVRRNHAEDDSISDDCDRALQPVGLSMAQTHQDEHAIAAMVAHHDGKVILCGRENGTVAAYWTESGLVAQELFSQSSNVAIDFLDWNQNESVLASADRSGRYTVRKLTPASRGLFLVGEPVVDQDPSCVLRQILLSPDGQRLLVSTAESDLLWDLNTRGIMEERTTTNAGSSWIWASDSASGRLYLFTDDLLREFSWASLKEVSQTGGTGLDLSGFSVSKPRVPHNLGNAWIPPACIDPAFAFNEIYSISAHYPFDDLPR</sequence>
<dbReference type="InterPro" id="IPR029058">
    <property type="entry name" value="AB_hydrolase_fold"/>
</dbReference>
<keyword evidence="4" id="KW-0853">WD repeat</keyword>
<organism evidence="10 11">
    <name type="scientific">Neonectria punicea</name>
    <dbReference type="NCBI Taxonomy" id="979145"/>
    <lineage>
        <taxon>Eukaryota</taxon>
        <taxon>Fungi</taxon>
        <taxon>Dikarya</taxon>
        <taxon>Ascomycota</taxon>
        <taxon>Pezizomycotina</taxon>
        <taxon>Sordariomycetes</taxon>
        <taxon>Hypocreomycetidae</taxon>
        <taxon>Hypocreales</taxon>
        <taxon>Nectriaceae</taxon>
        <taxon>Neonectria</taxon>
    </lineage>
</organism>
<dbReference type="Gene3D" id="2.130.10.10">
    <property type="entry name" value="YVTN repeat-like/Quinoprotein amine dehydrogenase"/>
    <property type="match status" value="2"/>
</dbReference>
<comment type="similarity">
    <text evidence="5">Belongs to the GPI inositol-deacylase family.</text>
</comment>
<evidence type="ECO:0000256" key="3">
    <source>
        <dbReference type="ARBA" id="ARBA00022737"/>
    </source>
</evidence>
<dbReference type="Pfam" id="PF00400">
    <property type="entry name" value="WD40"/>
    <property type="match status" value="1"/>
</dbReference>
<evidence type="ECO:0000259" key="7">
    <source>
        <dbReference type="Pfam" id="PF12894"/>
    </source>
</evidence>
<dbReference type="InterPro" id="IPR027417">
    <property type="entry name" value="P-loop_NTPase"/>
</dbReference>
<dbReference type="InterPro" id="IPR012908">
    <property type="entry name" value="PGAP1-ab_dom-like"/>
</dbReference>
<dbReference type="InterPro" id="IPR024977">
    <property type="entry name" value="Apc4-like_WD40_dom"/>
</dbReference>
<dbReference type="InterPro" id="IPR056884">
    <property type="entry name" value="NPHP3-like_N"/>
</dbReference>
<dbReference type="Gene3D" id="3.40.50.1820">
    <property type="entry name" value="alpha/beta hydrolase"/>
    <property type="match status" value="1"/>
</dbReference>
<dbReference type="EMBL" id="JAZAVJ010000063">
    <property type="protein sequence ID" value="KAK7416890.1"/>
    <property type="molecule type" value="Genomic_DNA"/>
</dbReference>
<dbReference type="PANTHER" id="PTHR10039:SF16">
    <property type="entry name" value="GPI INOSITOL-DEACYLASE"/>
    <property type="match status" value="1"/>
</dbReference>
<dbReference type="InterPro" id="IPR015943">
    <property type="entry name" value="WD40/YVTN_repeat-like_dom_sf"/>
</dbReference>
<evidence type="ECO:0000259" key="6">
    <source>
        <dbReference type="Pfam" id="PF07819"/>
    </source>
</evidence>
<dbReference type="InterPro" id="IPR011047">
    <property type="entry name" value="Quinoprotein_ADH-like_sf"/>
</dbReference>
<evidence type="ECO:0000313" key="10">
    <source>
        <dbReference type="EMBL" id="KAK7416890.1"/>
    </source>
</evidence>
<dbReference type="Pfam" id="PF07819">
    <property type="entry name" value="PGAP1"/>
    <property type="match status" value="1"/>
</dbReference>
<dbReference type="InterPro" id="IPR001680">
    <property type="entry name" value="WD40_rpt"/>
</dbReference>
<gene>
    <name evidence="10" type="ORF">QQX98_004948</name>
</gene>
<reference evidence="10 11" key="1">
    <citation type="journal article" date="2025" name="Microbiol. Resour. Announc.">
        <title>Draft genome sequences for Neonectria magnoliae and Neonectria punicea, canker pathogens of Liriodendron tulipifera and Acer saccharum in West Virginia.</title>
        <authorList>
            <person name="Petronek H.M."/>
            <person name="Kasson M.T."/>
            <person name="Metheny A.M."/>
            <person name="Stauder C.M."/>
            <person name="Lovett B."/>
            <person name="Lynch S.C."/>
            <person name="Garnas J.R."/>
            <person name="Kasson L.R."/>
            <person name="Stajich J.E."/>
        </authorList>
    </citation>
    <scope>NUCLEOTIDE SEQUENCE [LARGE SCALE GENOMIC DNA]</scope>
    <source>
        <strain evidence="10 11">NRRL 64653</strain>
    </source>
</reference>
<dbReference type="Gene3D" id="3.40.50.300">
    <property type="entry name" value="P-loop containing nucleotide triphosphate hydrolases"/>
    <property type="match status" value="1"/>
</dbReference>